<accession>A0A6A5WB82</accession>
<name>A0A6A5WB82_9PLEO</name>
<sequence length="338" mass="39268">MPTYPIFSTPFRRFSSPMSSISSPLPSANPSNTPPTVVGPSNNPFADAPDTWEDERGPLPKPREFQEYYDDPEGGIVIWTGSDHLHELRKKIKLEHAWAAIKNTPFENDENTKRDFSHQIYVVMLPKFFTNGESCSFYVQGVKNISKLMVGTFTKRAYEGAAFITTITTFTPNELFDITVPYQAFEIVDRKETKGIRWRYLFNSAVEIYKNIEFDKEIYNQLRDEVEREEEYQEIMAQTESETEEGSEHHGLDEENEGPERHAVNEEDMTLGGLMDDVIVIPRTPETEHDELQRDDDNKENKGSLSEEVPGNMEDDDYIRNSPVEFLYIHWRRRRYGR</sequence>
<keyword evidence="3" id="KW-1185">Reference proteome</keyword>
<feature type="compositionally biased region" description="Basic and acidic residues" evidence="1">
    <location>
        <begin position="246"/>
        <end position="261"/>
    </location>
</feature>
<evidence type="ECO:0000313" key="3">
    <source>
        <dbReference type="Proteomes" id="UP000799779"/>
    </source>
</evidence>
<dbReference type="EMBL" id="ML977607">
    <property type="protein sequence ID" value="KAF1998039.1"/>
    <property type="molecule type" value="Genomic_DNA"/>
</dbReference>
<feature type="region of interest" description="Disordered" evidence="1">
    <location>
        <begin position="229"/>
        <end position="261"/>
    </location>
</feature>
<feature type="region of interest" description="Disordered" evidence="1">
    <location>
        <begin position="285"/>
        <end position="320"/>
    </location>
</feature>
<gene>
    <name evidence="2" type="ORF">P154DRAFT_564998</name>
</gene>
<proteinExistence type="predicted"/>
<organism evidence="2 3">
    <name type="scientific">Amniculicola lignicola CBS 123094</name>
    <dbReference type="NCBI Taxonomy" id="1392246"/>
    <lineage>
        <taxon>Eukaryota</taxon>
        <taxon>Fungi</taxon>
        <taxon>Dikarya</taxon>
        <taxon>Ascomycota</taxon>
        <taxon>Pezizomycotina</taxon>
        <taxon>Dothideomycetes</taxon>
        <taxon>Pleosporomycetidae</taxon>
        <taxon>Pleosporales</taxon>
        <taxon>Amniculicolaceae</taxon>
        <taxon>Amniculicola</taxon>
    </lineage>
</organism>
<feature type="region of interest" description="Disordered" evidence="1">
    <location>
        <begin position="16"/>
        <end position="57"/>
    </location>
</feature>
<protein>
    <submittedName>
        <fullName evidence="2">Uncharacterized protein</fullName>
    </submittedName>
</protein>
<reference evidence="2" key="1">
    <citation type="journal article" date="2020" name="Stud. Mycol.">
        <title>101 Dothideomycetes genomes: a test case for predicting lifestyles and emergence of pathogens.</title>
        <authorList>
            <person name="Haridas S."/>
            <person name="Albert R."/>
            <person name="Binder M."/>
            <person name="Bloem J."/>
            <person name="Labutti K."/>
            <person name="Salamov A."/>
            <person name="Andreopoulos B."/>
            <person name="Baker S."/>
            <person name="Barry K."/>
            <person name="Bills G."/>
            <person name="Bluhm B."/>
            <person name="Cannon C."/>
            <person name="Castanera R."/>
            <person name="Culley D."/>
            <person name="Daum C."/>
            <person name="Ezra D."/>
            <person name="Gonzalez J."/>
            <person name="Henrissat B."/>
            <person name="Kuo A."/>
            <person name="Liang C."/>
            <person name="Lipzen A."/>
            <person name="Lutzoni F."/>
            <person name="Magnuson J."/>
            <person name="Mondo S."/>
            <person name="Nolan M."/>
            <person name="Ohm R."/>
            <person name="Pangilinan J."/>
            <person name="Park H.-J."/>
            <person name="Ramirez L."/>
            <person name="Alfaro M."/>
            <person name="Sun H."/>
            <person name="Tritt A."/>
            <person name="Yoshinaga Y."/>
            <person name="Zwiers L.-H."/>
            <person name="Turgeon B."/>
            <person name="Goodwin S."/>
            <person name="Spatafora J."/>
            <person name="Crous P."/>
            <person name="Grigoriev I."/>
        </authorList>
    </citation>
    <scope>NUCLEOTIDE SEQUENCE</scope>
    <source>
        <strain evidence="2">CBS 123094</strain>
    </source>
</reference>
<dbReference type="Proteomes" id="UP000799779">
    <property type="component" value="Unassembled WGS sequence"/>
</dbReference>
<feature type="compositionally biased region" description="Low complexity" evidence="1">
    <location>
        <begin position="16"/>
        <end position="35"/>
    </location>
</feature>
<feature type="compositionally biased region" description="Basic and acidic residues" evidence="1">
    <location>
        <begin position="285"/>
        <end position="302"/>
    </location>
</feature>
<dbReference type="OrthoDB" id="3790566at2759"/>
<evidence type="ECO:0000256" key="1">
    <source>
        <dbReference type="SAM" id="MobiDB-lite"/>
    </source>
</evidence>
<dbReference type="AlphaFoldDB" id="A0A6A5WB82"/>
<evidence type="ECO:0000313" key="2">
    <source>
        <dbReference type="EMBL" id="KAF1998039.1"/>
    </source>
</evidence>